<comment type="caution">
    <text evidence="1">The sequence shown here is derived from an EMBL/GenBank/DDBJ whole genome shotgun (WGS) entry which is preliminary data.</text>
</comment>
<organism evidence="1 2">
    <name type="scientific">Ficus carica</name>
    <name type="common">Common fig</name>
    <dbReference type="NCBI Taxonomy" id="3494"/>
    <lineage>
        <taxon>Eukaryota</taxon>
        <taxon>Viridiplantae</taxon>
        <taxon>Streptophyta</taxon>
        <taxon>Embryophyta</taxon>
        <taxon>Tracheophyta</taxon>
        <taxon>Spermatophyta</taxon>
        <taxon>Magnoliopsida</taxon>
        <taxon>eudicotyledons</taxon>
        <taxon>Gunneridae</taxon>
        <taxon>Pentapetalae</taxon>
        <taxon>rosids</taxon>
        <taxon>fabids</taxon>
        <taxon>Rosales</taxon>
        <taxon>Moraceae</taxon>
        <taxon>Ficeae</taxon>
        <taxon>Ficus</taxon>
    </lineage>
</organism>
<proteinExistence type="predicted"/>
<keyword evidence="2" id="KW-1185">Reference proteome</keyword>
<dbReference type="AlphaFoldDB" id="A0AA88E1Z6"/>
<reference evidence="1" key="1">
    <citation type="submission" date="2023-07" db="EMBL/GenBank/DDBJ databases">
        <title>draft genome sequence of fig (Ficus carica).</title>
        <authorList>
            <person name="Takahashi T."/>
            <person name="Nishimura K."/>
        </authorList>
    </citation>
    <scope>NUCLEOTIDE SEQUENCE</scope>
</reference>
<protein>
    <submittedName>
        <fullName evidence="1">Uncharacterized protein</fullName>
    </submittedName>
</protein>
<evidence type="ECO:0000313" key="2">
    <source>
        <dbReference type="Proteomes" id="UP001187192"/>
    </source>
</evidence>
<evidence type="ECO:0000313" key="1">
    <source>
        <dbReference type="EMBL" id="GMN66203.1"/>
    </source>
</evidence>
<dbReference type="EMBL" id="BTGU01000300">
    <property type="protein sequence ID" value="GMN66203.1"/>
    <property type="molecule type" value="Genomic_DNA"/>
</dbReference>
<accession>A0AA88E1Z6</accession>
<name>A0AA88E1Z6_FICCA</name>
<gene>
    <name evidence="1" type="ORF">TIFTF001_035273</name>
</gene>
<dbReference type="Proteomes" id="UP001187192">
    <property type="component" value="Unassembled WGS sequence"/>
</dbReference>
<sequence length="183" mass="20929">MATHHEAHLQVPLASRCLVVDARLWWMSLGKSAIPGGSWADFHVLIIARYGPLPDEEANMPYRDLDIYNDMNMRRYLDYVADWRAYPNESMGHYCRRFQSAMLPYIPRDLGNPELQALHLLREGLPLEVQQFVPATMTGVTVESLIDFIMEAEIVAHLLQGVGPEDDYLYEPVDDAGIREPPF</sequence>